<dbReference type="InterPro" id="IPR012334">
    <property type="entry name" value="Pectin_lyas_fold"/>
</dbReference>
<dbReference type="Proteomes" id="UP000645555">
    <property type="component" value="Unassembled WGS sequence"/>
</dbReference>
<evidence type="ECO:0000313" key="5">
    <source>
        <dbReference type="Proteomes" id="UP000645555"/>
    </source>
</evidence>
<dbReference type="EMBL" id="BMWD01000011">
    <property type="protein sequence ID" value="GGX65374.1"/>
    <property type="molecule type" value="Genomic_DNA"/>
</dbReference>
<dbReference type="AlphaFoldDB" id="A0A918KJZ2"/>
<organism evidence="4 5">
    <name type="scientific">Streptomyces fructofermentans</name>
    <dbReference type="NCBI Taxonomy" id="152141"/>
    <lineage>
        <taxon>Bacteria</taxon>
        <taxon>Bacillati</taxon>
        <taxon>Actinomycetota</taxon>
        <taxon>Actinomycetes</taxon>
        <taxon>Kitasatosporales</taxon>
        <taxon>Streptomycetaceae</taxon>
        <taxon>Streptomyces</taxon>
    </lineage>
</organism>
<evidence type="ECO:0000313" key="4">
    <source>
        <dbReference type="EMBL" id="GGX65374.1"/>
    </source>
</evidence>
<reference evidence="4" key="2">
    <citation type="submission" date="2020-09" db="EMBL/GenBank/DDBJ databases">
        <authorList>
            <person name="Sun Q."/>
            <person name="Ohkuma M."/>
        </authorList>
    </citation>
    <scope>NUCLEOTIDE SEQUENCE</scope>
    <source>
        <strain evidence="4">JCM 4956</strain>
    </source>
</reference>
<dbReference type="InterPro" id="IPR006626">
    <property type="entry name" value="PbH1"/>
</dbReference>
<accession>A0A918KJZ2</accession>
<dbReference type="InterPro" id="IPR011050">
    <property type="entry name" value="Pectin_lyase_fold/virulence"/>
</dbReference>
<keyword evidence="5" id="KW-1185">Reference proteome</keyword>
<evidence type="ECO:0000256" key="2">
    <source>
        <dbReference type="SAM" id="SignalP"/>
    </source>
</evidence>
<proteinExistence type="predicted"/>
<dbReference type="InterPro" id="IPR039448">
    <property type="entry name" value="Beta_helix"/>
</dbReference>
<feature type="signal peptide" evidence="2">
    <location>
        <begin position="1"/>
        <end position="17"/>
    </location>
</feature>
<evidence type="ECO:0000256" key="1">
    <source>
        <dbReference type="ARBA" id="ARBA00022737"/>
    </source>
</evidence>
<name>A0A918KJZ2_9ACTN</name>
<keyword evidence="2" id="KW-0732">Signal</keyword>
<evidence type="ECO:0000259" key="3">
    <source>
        <dbReference type="Pfam" id="PF13229"/>
    </source>
</evidence>
<dbReference type="Pfam" id="PF13229">
    <property type="entry name" value="Beta_helix"/>
    <property type="match status" value="1"/>
</dbReference>
<dbReference type="PANTHER" id="PTHR22990:SF15">
    <property type="entry name" value="F-BOX ONLY PROTEIN 10"/>
    <property type="match status" value="1"/>
</dbReference>
<dbReference type="SMART" id="SM00710">
    <property type="entry name" value="PbH1"/>
    <property type="match status" value="8"/>
</dbReference>
<keyword evidence="1" id="KW-0677">Repeat</keyword>
<feature type="chain" id="PRO_5037134866" description="Right handed beta helix domain-containing protein" evidence="2">
    <location>
        <begin position="18"/>
        <end position="364"/>
    </location>
</feature>
<comment type="caution">
    <text evidence="4">The sequence shown here is derived from an EMBL/GenBank/DDBJ whole genome shotgun (WGS) entry which is preliminary data.</text>
</comment>
<dbReference type="PANTHER" id="PTHR22990">
    <property type="entry name" value="F-BOX ONLY PROTEIN"/>
    <property type="match status" value="1"/>
</dbReference>
<dbReference type="InterPro" id="IPR051550">
    <property type="entry name" value="SCF-Subunits/Alg-Epimerases"/>
</dbReference>
<protein>
    <recommendedName>
        <fullName evidence="3">Right handed beta helix domain-containing protein</fullName>
    </recommendedName>
</protein>
<gene>
    <name evidence="4" type="ORF">GCM10010515_36290</name>
</gene>
<dbReference type="SUPFAM" id="SSF51126">
    <property type="entry name" value="Pectin lyase-like"/>
    <property type="match status" value="1"/>
</dbReference>
<sequence>MAYLACTAAVMVSGLGAAPPANDRTVHVVRPGKTIQAAVDAAKPGDTIIIAPGTYKESVNITVPGLTLQGAGARSTVIVPGEASAGTCAKTGNGICVTGTADRPLQRVTLRSLTLRGFTKSGLWATRTDRLRVIGVTAEKNGTWGLAQERSVRGLFSHNTAVNNGDAGLFVANTVDREEGAQDARGTVLRHNRVLGNRIGVTVRRLRNVTVDHNEAIGNCAAMFVVGDEGKPRAGAIAVRRNNVRANNKLCPATPRLPFLQGSGIVLTGVERTTVTGNRVVDNVGKSPLSGGIVLFKSFVGAVNENNEIRDNVVLRNSTDLANRDVGTGNTFRSNRCAVSEPAGLCPPAVPTAGASGTTTQARH</sequence>
<feature type="domain" description="Right handed beta helix" evidence="3">
    <location>
        <begin position="92"/>
        <end position="229"/>
    </location>
</feature>
<dbReference type="Gene3D" id="2.160.20.10">
    <property type="entry name" value="Single-stranded right-handed beta-helix, Pectin lyase-like"/>
    <property type="match status" value="1"/>
</dbReference>
<reference evidence="4" key="1">
    <citation type="journal article" date="2014" name="Int. J. Syst. Evol. Microbiol.">
        <title>Complete genome sequence of Corynebacterium casei LMG S-19264T (=DSM 44701T), isolated from a smear-ripened cheese.</title>
        <authorList>
            <consortium name="US DOE Joint Genome Institute (JGI-PGF)"/>
            <person name="Walter F."/>
            <person name="Albersmeier A."/>
            <person name="Kalinowski J."/>
            <person name="Ruckert C."/>
        </authorList>
    </citation>
    <scope>NUCLEOTIDE SEQUENCE</scope>
    <source>
        <strain evidence="4">JCM 4956</strain>
    </source>
</reference>